<gene>
    <name evidence="1" type="ORF">ACHHYP_20227</name>
</gene>
<accession>A0A1V9YX24</accession>
<keyword evidence="2" id="KW-1185">Reference proteome</keyword>
<protein>
    <submittedName>
        <fullName evidence="1">Uncharacterized protein</fullName>
    </submittedName>
</protein>
<comment type="caution">
    <text evidence="1">The sequence shown here is derived from an EMBL/GenBank/DDBJ whole genome shotgun (WGS) entry which is preliminary data.</text>
</comment>
<sequence length="66" mass="7676">MPKLKCAKQKFKCTKTLTSLTSARCRAQRHAEIMKMAEFRRQLGIPAQDILEYIDKATRELDYDAN</sequence>
<reference evidence="1 2" key="1">
    <citation type="journal article" date="2014" name="Genome Biol. Evol.">
        <title>The secreted proteins of Achlya hypogyna and Thraustotheca clavata identify the ancestral oomycete secretome and reveal gene acquisitions by horizontal gene transfer.</title>
        <authorList>
            <person name="Misner I."/>
            <person name="Blouin N."/>
            <person name="Leonard G."/>
            <person name="Richards T.A."/>
            <person name="Lane C.E."/>
        </authorList>
    </citation>
    <scope>NUCLEOTIDE SEQUENCE [LARGE SCALE GENOMIC DNA]</scope>
    <source>
        <strain evidence="1 2">ATCC 48635</strain>
    </source>
</reference>
<evidence type="ECO:0000313" key="1">
    <source>
        <dbReference type="EMBL" id="OQR90318.1"/>
    </source>
</evidence>
<evidence type="ECO:0000313" key="2">
    <source>
        <dbReference type="Proteomes" id="UP000243579"/>
    </source>
</evidence>
<proteinExistence type="predicted"/>
<name>A0A1V9YX24_ACHHY</name>
<dbReference type="Proteomes" id="UP000243579">
    <property type="component" value="Unassembled WGS sequence"/>
</dbReference>
<organism evidence="1 2">
    <name type="scientific">Achlya hypogyna</name>
    <name type="common">Oomycete</name>
    <name type="synonym">Protoachlya hypogyna</name>
    <dbReference type="NCBI Taxonomy" id="1202772"/>
    <lineage>
        <taxon>Eukaryota</taxon>
        <taxon>Sar</taxon>
        <taxon>Stramenopiles</taxon>
        <taxon>Oomycota</taxon>
        <taxon>Saprolegniomycetes</taxon>
        <taxon>Saprolegniales</taxon>
        <taxon>Achlyaceae</taxon>
        <taxon>Achlya</taxon>
    </lineage>
</organism>
<dbReference type="EMBL" id="JNBR01000638">
    <property type="protein sequence ID" value="OQR90318.1"/>
    <property type="molecule type" value="Genomic_DNA"/>
</dbReference>
<dbReference type="AlphaFoldDB" id="A0A1V9YX24"/>